<organism evidence="1 2">
    <name type="scientific">Bacillus mycoides</name>
    <dbReference type="NCBI Taxonomy" id="1405"/>
    <lineage>
        <taxon>Bacteria</taxon>
        <taxon>Bacillati</taxon>
        <taxon>Bacillota</taxon>
        <taxon>Bacilli</taxon>
        <taxon>Bacillales</taxon>
        <taxon>Bacillaceae</taxon>
        <taxon>Bacillus</taxon>
        <taxon>Bacillus cereus group</taxon>
    </lineage>
</organism>
<dbReference type="RefSeq" id="WP_081338245.1">
    <property type="nucleotide sequence ID" value="NZ_CP150648.1"/>
</dbReference>
<accession>A0A1E8AY58</accession>
<dbReference type="EMBL" id="LXLT01000115">
    <property type="protein sequence ID" value="OFD69978.1"/>
    <property type="molecule type" value="Genomic_DNA"/>
</dbReference>
<name>A0A1E8AY58_BACMY</name>
<evidence type="ECO:0008006" key="3">
    <source>
        <dbReference type="Google" id="ProtNLM"/>
    </source>
</evidence>
<evidence type="ECO:0000313" key="2">
    <source>
        <dbReference type="Proteomes" id="UP000175706"/>
    </source>
</evidence>
<sequence>MKSSKFIGLLFCVSTFMLLVGCNQKVLSFKGESENWIGSYKTQISEDSEDGAYVVKYKGENPEKIKVLNIVINDGESDFNGDGKALDENNELSFPKKCTDCLTTREDKEMIIDIKWDGHHENITLEKKD</sequence>
<reference evidence="1 2" key="1">
    <citation type="submission" date="2016-05" db="EMBL/GenBank/DDBJ databases">
        <title>Bacillus thuringiensis and Bacillus weihenstephanensis as novel biocontrol agents of wilt causing Verticillium species.</title>
        <authorList>
            <person name="Hollensteiner J."/>
            <person name="Wemheuer F."/>
            <person name="Harting R."/>
            <person name="Kolarzyk A."/>
            <person name="Diaz-Valerio S."/>
            <person name="Poehlein A."/>
            <person name="Brzuszkiewicz E."/>
            <person name="Nesemann K."/>
            <person name="Braus-Stromeyer S."/>
            <person name="Braus G."/>
            <person name="Daniel R."/>
            <person name="Liesegang H."/>
        </authorList>
    </citation>
    <scope>NUCLEOTIDE SEQUENCE [LARGE SCALE GENOMIC DNA]</scope>
    <source>
        <strain evidence="1 2">GOE8</strain>
    </source>
</reference>
<gene>
    <name evidence="1" type="ORF">BWGOE8_58590</name>
</gene>
<dbReference type="Proteomes" id="UP000175706">
    <property type="component" value="Unassembled WGS sequence"/>
</dbReference>
<protein>
    <recommendedName>
        <fullName evidence="3">Lipoprotein</fullName>
    </recommendedName>
</protein>
<dbReference type="PROSITE" id="PS51257">
    <property type="entry name" value="PROKAR_LIPOPROTEIN"/>
    <property type="match status" value="1"/>
</dbReference>
<dbReference type="PATRIC" id="fig|86662.25.peg.6052"/>
<comment type="caution">
    <text evidence="1">The sequence shown here is derived from an EMBL/GenBank/DDBJ whole genome shotgun (WGS) entry which is preliminary data.</text>
</comment>
<dbReference type="AlphaFoldDB" id="A0A1E8AY58"/>
<proteinExistence type="predicted"/>
<evidence type="ECO:0000313" key="1">
    <source>
        <dbReference type="EMBL" id="OFD69978.1"/>
    </source>
</evidence>